<sequence>MSSLIKKLFGTLLEKPWEESQALIDNKHAGKTFSLSNQMSAVIIIFGVSTAIFSLIFTAYLYSIPPEQDTTLILKNKLLWINTLVLIFVTYFFNKISKDLKNNLTNKIKNNIVTVGALSYLFLFLQIILWYQLMKQGHFVSTNNYFSSYYIFTALHGLHLLGGLFFWGKISSRIFKLKEEDYPKETSNLQALSLYWLFLFIVWLVFFGIMFIYNDSVIAWCKSLIS</sequence>
<organism evidence="8">
    <name type="scientific">marine metagenome</name>
    <dbReference type="NCBI Taxonomy" id="408172"/>
    <lineage>
        <taxon>unclassified sequences</taxon>
        <taxon>metagenomes</taxon>
        <taxon>ecological metagenomes</taxon>
    </lineage>
</organism>
<feature type="transmembrane region" description="Helical" evidence="6">
    <location>
        <begin position="78"/>
        <end position="96"/>
    </location>
</feature>
<dbReference type="PROSITE" id="PS50253">
    <property type="entry name" value="COX3"/>
    <property type="match status" value="1"/>
</dbReference>
<proteinExistence type="inferred from homology"/>
<feature type="transmembrane region" description="Helical" evidence="6">
    <location>
        <begin position="189"/>
        <end position="213"/>
    </location>
</feature>
<dbReference type="PANTHER" id="PTHR11403:SF10">
    <property type="entry name" value="CYTOCHROME C OXIDASE"/>
    <property type="match status" value="1"/>
</dbReference>
<dbReference type="PANTHER" id="PTHR11403">
    <property type="entry name" value="CYTOCHROME C OXIDASE SUBUNIT III"/>
    <property type="match status" value="1"/>
</dbReference>
<dbReference type="InterPro" id="IPR035973">
    <property type="entry name" value="Cyt_c_oxidase_su3-like_sf"/>
</dbReference>
<dbReference type="InterPro" id="IPR024791">
    <property type="entry name" value="Cyt_c/ubiquinol_Oxase_su3"/>
</dbReference>
<feature type="domain" description="Heme-copper oxidase subunit III family profile" evidence="7">
    <location>
        <begin position="41"/>
        <end position="215"/>
    </location>
</feature>
<dbReference type="Gene3D" id="1.20.120.80">
    <property type="entry name" value="Cytochrome c oxidase, subunit III, four-helix bundle"/>
    <property type="match status" value="1"/>
</dbReference>
<name>A0A382ESA5_9ZZZZ</name>
<feature type="transmembrane region" description="Helical" evidence="6">
    <location>
        <begin position="149"/>
        <end position="168"/>
    </location>
</feature>
<keyword evidence="5 6" id="KW-0472">Membrane</keyword>
<comment type="similarity">
    <text evidence="2">Belongs to the cytochrome c oxidase subunit 3 family.</text>
</comment>
<comment type="subcellular location">
    <subcellularLocation>
        <location evidence="1">Membrane</location>
        <topology evidence="1">Multi-pass membrane protein</topology>
    </subcellularLocation>
</comment>
<evidence type="ECO:0000256" key="1">
    <source>
        <dbReference type="ARBA" id="ARBA00004141"/>
    </source>
</evidence>
<dbReference type="GO" id="GO:0019646">
    <property type="term" value="P:aerobic electron transport chain"/>
    <property type="evidence" value="ECO:0007669"/>
    <property type="project" value="InterPro"/>
</dbReference>
<dbReference type="AlphaFoldDB" id="A0A382ESA5"/>
<feature type="transmembrane region" description="Helical" evidence="6">
    <location>
        <begin position="108"/>
        <end position="129"/>
    </location>
</feature>
<evidence type="ECO:0000313" key="8">
    <source>
        <dbReference type="EMBL" id="SVB53620.1"/>
    </source>
</evidence>
<dbReference type="InterPro" id="IPR000298">
    <property type="entry name" value="Cyt_c_oxidase-like_su3"/>
</dbReference>
<evidence type="ECO:0000256" key="4">
    <source>
        <dbReference type="ARBA" id="ARBA00022989"/>
    </source>
</evidence>
<evidence type="ECO:0000256" key="6">
    <source>
        <dbReference type="SAM" id="Phobius"/>
    </source>
</evidence>
<dbReference type="EMBL" id="UINC01046073">
    <property type="protein sequence ID" value="SVB53620.1"/>
    <property type="molecule type" value="Genomic_DNA"/>
</dbReference>
<dbReference type="GO" id="GO:0016020">
    <property type="term" value="C:membrane"/>
    <property type="evidence" value="ECO:0007669"/>
    <property type="project" value="UniProtKB-SubCell"/>
</dbReference>
<evidence type="ECO:0000256" key="2">
    <source>
        <dbReference type="ARBA" id="ARBA00010581"/>
    </source>
</evidence>
<keyword evidence="4 6" id="KW-1133">Transmembrane helix</keyword>
<evidence type="ECO:0000259" key="7">
    <source>
        <dbReference type="PROSITE" id="PS50253"/>
    </source>
</evidence>
<feature type="transmembrane region" description="Helical" evidence="6">
    <location>
        <begin position="41"/>
        <end position="63"/>
    </location>
</feature>
<accession>A0A382ESA5</accession>
<reference evidence="8" key="1">
    <citation type="submission" date="2018-05" db="EMBL/GenBank/DDBJ databases">
        <authorList>
            <person name="Lanie J.A."/>
            <person name="Ng W.-L."/>
            <person name="Kazmierczak K.M."/>
            <person name="Andrzejewski T.M."/>
            <person name="Davidsen T.M."/>
            <person name="Wayne K.J."/>
            <person name="Tettelin H."/>
            <person name="Glass J.I."/>
            <person name="Rusch D."/>
            <person name="Podicherti R."/>
            <person name="Tsui H.-C.T."/>
            <person name="Winkler M.E."/>
        </authorList>
    </citation>
    <scope>NUCLEOTIDE SEQUENCE</scope>
</reference>
<evidence type="ECO:0000256" key="5">
    <source>
        <dbReference type="ARBA" id="ARBA00023136"/>
    </source>
</evidence>
<dbReference type="GO" id="GO:0004129">
    <property type="term" value="F:cytochrome-c oxidase activity"/>
    <property type="evidence" value="ECO:0007669"/>
    <property type="project" value="InterPro"/>
</dbReference>
<evidence type="ECO:0000256" key="3">
    <source>
        <dbReference type="ARBA" id="ARBA00022692"/>
    </source>
</evidence>
<dbReference type="InterPro" id="IPR013833">
    <property type="entry name" value="Cyt_c_oxidase_su3_a-hlx"/>
</dbReference>
<keyword evidence="3 6" id="KW-0812">Transmembrane</keyword>
<dbReference type="SUPFAM" id="SSF81452">
    <property type="entry name" value="Cytochrome c oxidase subunit III-like"/>
    <property type="match status" value="1"/>
</dbReference>
<gene>
    <name evidence="8" type="ORF">METZ01_LOCUS206474</name>
</gene>
<protein>
    <recommendedName>
        <fullName evidence="7">Heme-copper oxidase subunit III family profile domain-containing protein</fullName>
    </recommendedName>
</protein>